<reference evidence="2" key="1">
    <citation type="submission" date="2018-08" db="EMBL/GenBank/DDBJ databases">
        <title>Identification of Burkholderia cepacia strains that express a Burkholderia pseudomallei-like capsular polysaccharide.</title>
        <authorList>
            <person name="Burtnick M.N."/>
            <person name="Vongsouvath M."/>
            <person name="Newton P."/>
            <person name="Wuthiekanun V."/>
            <person name="Limmathurotsakul D."/>
            <person name="Brett P.J."/>
            <person name="Chantratita N."/>
            <person name="Dance D.A."/>
        </authorList>
    </citation>
    <scope>NUCLEOTIDE SEQUENCE</scope>
    <source>
        <strain evidence="2">SBXCC001</strain>
    </source>
</reference>
<organism evidence="2 3">
    <name type="scientific">Burkholderia thailandensis</name>
    <dbReference type="NCBI Taxonomy" id="57975"/>
    <lineage>
        <taxon>Bacteria</taxon>
        <taxon>Pseudomonadati</taxon>
        <taxon>Pseudomonadota</taxon>
        <taxon>Betaproteobacteria</taxon>
        <taxon>Burkholderiales</taxon>
        <taxon>Burkholderiaceae</taxon>
        <taxon>Burkholderia</taxon>
        <taxon>pseudomallei group</taxon>
    </lineage>
</organism>
<accession>A0AAW9CNY2</accession>
<comment type="caution">
    <text evidence="2">The sequence shown here is derived from an EMBL/GenBank/DDBJ whole genome shotgun (WGS) entry which is preliminary data.</text>
</comment>
<protein>
    <submittedName>
        <fullName evidence="2">Uncharacterized protein</fullName>
    </submittedName>
</protein>
<evidence type="ECO:0000256" key="1">
    <source>
        <dbReference type="SAM" id="MobiDB-lite"/>
    </source>
</evidence>
<feature type="region of interest" description="Disordered" evidence="1">
    <location>
        <begin position="1"/>
        <end position="21"/>
    </location>
</feature>
<dbReference type="Proteomes" id="UP001272137">
    <property type="component" value="Unassembled WGS sequence"/>
</dbReference>
<dbReference type="EMBL" id="QXCT01000001">
    <property type="protein sequence ID" value="MDW9252335.1"/>
    <property type="molecule type" value="Genomic_DNA"/>
</dbReference>
<sequence length="51" mass="5421">MTRRGGARAARRNAGRMPATAMPRVRVVDGFTTPMIDAALFGGARRHNAPG</sequence>
<name>A0AAW9CNY2_BURTH</name>
<evidence type="ECO:0000313" key="2">
    <source>
        <dbReference type="EMBL" id="MDW9252335.1"/>
    </source>
</evidence>
<feature type="compositionally biased region" description="Basic residues" evidence="1">
    <location>
        <begin position="1"/>
        <end position="14"/>
    </location>
</feature>
<gene>
    <name evidence="2" type="ORF">C7S16_5288</name>
</gene>
<proteinExistence type="predicted"/>
<dbReference type="AlphaFoldDB" id="A0AAW9CNY2"/>
<dbReference type="KEGG" id="btha:DR62_07855"/>
<evidence type="ECO:0000313" key="3">
    <source>
        <dbReference type="Proteomes" id="UP001272137"/>
    </source>
</evidence>